<dbReference type="OrthoDB" id="1398107at2759"/>
<protein>
    <submittedName>
        <fullName evidence="2">Uncharacterized protein LOC111010906</fullName>
    </submittedName>
</protein>
<dbReference type="PANTHER" id="PTHR36350:SF2">
    <property type="entry name" value="PROTEIN, PUTATIVE-RELATED"/>
    <property type="match status" value="1"/>
</dbReference>
<dbReference type="KEGG" id="mcha:111010906"/>
<dbReference type="PANTHER" id="PTHR36350">
    <property type="entry name" value="TRANSMEMBRANE PROTEIN"/>
    <property type="match status" value="1"/>
</dbReference>
<dbReference type="Proteomes" id="UP000504603">
    <property type="component" value="Unplaced"/>
</dbReference>
<sequence>MITDSLAVFLRRGIAPTPPLPLAAFRNVSPIQSNPKHRNRLNRVETIIRCGRVTRPRRSGSDRSGGFPLPNTTTALKTLLCFTVGTDGWAAPAEHLTAINRKKKEALQKLMAENCVEAENIMMRVYEEYKWDNPQTRYDAALALVEFLIHRGTNESWEKAVGHLNDLEHMTMKENLPSDAKLPLYWAILLTLLDDREAKKSWSYYTSHIGTGPFRG</sequence>
<accession>A0A6J1CHE7</accession>
<gene>
    <name evidence="2" type="primary">LOC111010906</name>
</gene>
<name>A0A6J1CHE7_MOMCH</name>
<organism evidence="1 2">
    <name type="scientific">Momordica charantia</name>
    <name type="common">Bitter gourd</name>
    <name type="synonym">Balsam pear</name>
    <dbReference type="NCBI Taxonomy" id="3673"/>
    <lineage>
        <taxon>Eukaryota</taxon>
        <taxon>Viridiplantae</taxon>
        <taxon>Streptophyta</taxon>
        <taxon>Embryophyta</taxon>
        <taxon>Tracheophyta</taxon>
        <taxon>Spermatophyta</taxon>
        <taxon>Magnoliopsida</taxon>
        <taxon>eudicotyledons</taxon>
        <taxon>Gunneridae</taxon>
        <taxon>Pentapetalae</taxon>
        <taxon>rosids</taxon>
        <taxon>fabids</taxon>
        <taxon>Cucurbitales</taxon>
        <taxon>Cucurbitaceae</taxon>
        <taxon>Momordiceae</taxon>
        <taxon>Momordica</taxon>
    </lineage>
</organism>
<dbReference type="GeneID" id="111010906"/>
<proteinExistence type="predicted"/>
<dbReference type="AlphaFoldDB" id="A0A6J1CHE7"/>
<reference evidence="2" key="1">
    <citation type="submission" date="2025-08" db="UniProtKB">
        <authorList>
            <consortium name="RefSeq"/>
        </authorList>
    </citation>
    <scope>IDENTIFICATION</scope>
    <source>
        <strain evidence="2">OHB3-1</strain>
    </source>
</reference>
<keyword evidence="1" id="KW-1185">Reference proteome</keyword>
<evidence type="ECO:0000313" key="2">
    <source>
        <dbReference type="RefSeq" id="XP_022140173.1"/>
    </source>
</evidence>
<evidence type="ECO:0000313" key="1">
    <source>
        <dbReference type="Proteomes" id="UP000504603"/>
    </source>
</evidence>
<dbReference type="RefSeq" id="XP_022140173.1">
    <property type="nucleotide sequence ID" value="XM_022284481.1"/>
</dbReference>